<feature type="coiled-coil region" evidence="1">
    <location>
        <begin position="274"/>
        <end position="308"/>
    </location>
</feature>
<proteinExistence type="predicted"/>
<dbReference type="RefSeq" id="WP_145217151.1">
    <property type="nucleotide sequence ID" value="NZ_CP036432.1"/>
</dbReference>
<dbReference type="Pfam" id="PF13514">
    <property type="entry name" value="AAA_27"/>
    <property type="match status" value="1"/>
</dbReference>
<feature type="coiled-coil region" evidence="1">
    <location>
        <begin position="506"/>
        <end position="533"/>
    </location>
</feature>
<feature type="coiled-coil region" evidence="1">
    <location>
        <begin position="852"/>
        <end position="885"/>
    </location>
</feature>
<name>A0ABX5XW49_9BACT</name>
<evidence type="ECO:0000313" key="3">
    <source>
        <dbReference type="EMBL" id="QDV86265.1"/>
    </source>
</evidence>
<feature type="domain" description="YhaN AAA" evidence="2">
    <location>
        <begin position="1"/>
        <end position="205"/>
    </location>
</feature>
<evidence type="ECO:0000313" key="4">
    <source>
        <dbReference type="Proteomes" id="UP000318081"/>
    </source>
</evidence>
<organism evidence="3 4">
    <name type="scientific">Stieleria magnilauensis</name>
    <dbReference type="NCBI Taxonomy" id="2527963"/>
    <lineage>
        <taxon>Bacteria</taxon>
        <taxon>Pseudomonadati</taxon>
        <taxon>Planctomycetota</taxon>
        <taxon>Planctomycetia</taxon>
        <taxon>Pirellulales</taxon>
        <taxon>Pirellulaceae</taxon>
        <taxon>Stieleria</taxon>
    </lineage>
</organism>
<feature type="coiled-coil region" evidence="1">
    <location>
        <begin position="918"/>
        <end position="1024"/>
    </location>
</feature>
<dbReference type="Proteomes" id="UP000318081">
    <property type="component" value="Chromosome"/>
</dbReference>
<evidence type="ECO:0000259" key="2">
    <source>
        <dbReference type="Pfam" id="PF13514"/>
    </source>
</evidence>
<feature type="coiled-coil region" evidence="1">
    <location>
        <begin position="604"/>
        <end position="683"/>
    </location>
</feature>
<reference evidence="3 4" key="1">
    <citation type="submission" date="2019-02" db="EMBL/GenBank/DDBJ databases">
        <title>Deep-cultivation of Planctomycetes and their phenomic and genomic characterization uncovers novel biology.</title>
        <authorList>
            <person name="Wiegand S."/>
            <person name="Jogler M."/>
            <person name="Boedeker C."/>
            <person name="Pinto D."/>
            <person name="Vollmers J."/>
            <person name="Rivas-Marin E."/>
            <person name="Kohn T."/>
            <person name="Peeters S.H."/>
            <person name="Heuer A."/>
            <person name="Rast P."/>
            <person name="Oberbeckmann S."/>
            <person name="Bunk B."/>
            <person name="Jeske O."/>
            <person name="Meyerdierks A."/>
            <person name="Storesund J.E."/>
            <person name="Kallscheuer N."/>
            <person name="Luecker S."/>
            <person name="Lage O.M."/>
            <person name="Pohl T."/>
            <person name="Merkel B.J."/>
            <person name="Hornburger P."/>
            <person name="Mueller R.-W."/>
            <person name="Bruemmer F."/>
            <person name="Labrenz M."/>
            <person name="Spormann A.M."/>
            <person name="Op den Camp H."/>
            <person name="Overmann J."/>
            <person name="Amann R."/>
            <person name="Jetten M.S.M."/>
            <person name="Mascher T."/>
            <person name="Medema M.H."/>
            <person name="Devos D.P."/>
            <person name="Kaster A.-K."/>
            <person name="Ovreas L."/>
            <person name="Rohde M."/>
            <person name="Galperin M.Y."/>
            <person name="Jogler C."/>
        </authorList>
    </citation>
    <scope>NUCLEOTIDE SEQUENCE [LARGE SCALE GENOMIC DNA]</scope>
    <source>
        <strain evidence="3 4">TBK1r</strain>
    </source>
</reference>
<dbReference type="Gene3D" id="3.40.50.300">
    <property type="entry name" value="P-loop containing nucleotide triphosphate hydrolases"/>
    <property type="match status" value="2"/>
</dbReference>
<keyword evidence="1" id="KW-0175">Coiled coil</keyword>
<evidence type="ECO:0000256" key="1">
    <source>
        <dbReference type="SAM" id="Coils"/>
    </source>
</evidence>
<dbReference type="InterPro" id="IPR027417">
    <property type="entry name" value="P-loop_NTPase"/>
</dbReference>
<protein>
    <submittedName>
        <fullName evidence="3">Chromosome segregation protein</fullName>
    </submittedName>
</protein>
<dbReference type="SUPFAM" id="SSF52540">
    <property type="entry name" value="P-loop containing nucleoside triphosphate hydrolases"/>
    <property type="match status" value="1"/>
</dbReference>
<gene>
    <name evidence="3" type="ORF">TBK1r_52840</name>
</gene>
<dbReference type="InterPro" id="IPR038734">
    <property type="entry name" value="YhaN_AAA"/>
</dbReference>
<keyword evidence="4" id="KW-1185">Reference proteome</keyword>
<dbReference type="PANTHER" id="PTHR41259">
    <property type="entry name" value="DOUBLE-STRAND BREAK REPAIR RAD50 ATPASE, PUTATIVE-RELATED"/>
    <property type="match status" value="1"/>
</dbReference>
<feature type="coiled-coil region" evidence="1">
    <location>
        <begin position="397"/>
        <end position="470"/>
    </location>
</feature>
<dbReference type="PANTHER" id="PTHR41259:SF1">
    <property type="entry name" value="DOUBLE-STRAND BREAK REPAIR RAD50 ATPASE, PUTATIVE-RELATED"/>
    <property type="match status" value="1"/>
</dbReference>
<dbReference type="EMBL" id="CP036432">
    <property type="protein sequence ID" value="QDV86265.1"/>
    <property type="molecule type" value="Genomic_DNA"/>
</dbReference>
<feature type="coiled-coil region" evidence="1">
    <location>
        <begin position="206"/>
        <end position="233"/>
    </location>
</feature>
<accession>A0ABX5XW49</accession>
<sequence>MIIERLDLKAYGLFSDESLDLSAGPRRFHLVYGPNESGKSTCLRAISALLFGIPTRTTDSFLHSNAKLRVGATLLGPDGNRLTVIRRKNGKTKLHAEDDKTPIDPMELEQMLGGIDEAAFHHRFGLSHEQLVAGGQAVLDSKGELGEILFAAGAGVGRLKAIQAELENESKELFLERGKKRINSLLSELDEKRKIVRELQTPPAEYQLLKRQLAEAEQQSQELADERTRLAQSLARQKAIREAHAIVPIWRRHKAQLEALSSVPTLDEDFAARRREASANRQTYQRLVDQLQREIEATEKEIQSCLIDPATIEHETEIVALFQGIAAREAASKDQANLHRVVKNRNRHLRELLRDLEIDIADDAPDDEVDQHVDRLHVSDAAQIRINELAGDCEMLRQQERDSLESLQALRKQLAELDDELERHPDVADPAMIESVLSEIGPPATLLDQADQERSSCRDLESQCERLIRELRLGPISLDDAARLQPPTAAEIDDHDQTLRDRARAVDDAQKTVATLRKQLHDAGEKLTRLQADQPLPTEQELEQTREIRDQWVDRLAASRDEEANFQASTRQVRQSIRTADDVVDTIRSHQKQVTERASVTLEIAKLKDAIDAADEAVVQAERLAAEASQQWSQLWESCGIAAGKVRDMRNWVAKHQTLVEKYRSLEKERRRLDSTLTRIDRNARRLAHALQGAWSARPVAAGHVAAGDGETSAMADDPMNLESLHDRATALRNELVAAASHLEQIRRKRNEIHAALPAAEAKYESNAAKRKQWDSDWKQAIASFAGDQDVSPSVISMRLKKIAKLFEETRERDIILGRIRSIDDDGRSFAQRATVIARIVGLECKPDQHSAEIAQALYERLQTAKNAANQAERFKADLTAAKARLVDDNQVLEAAAGQLAQLCREAGVDTSDELPGVEQNAAEKRAALQACARAEEQLALIAGGVAVEQFAQQVESHDRVELEHEIGKLEEALQTLNDRWSAVEQQVGALKKELSRIDGGDRAAELNQELQLLHGTIQRESQQYAKLRIASMILQQSIEHYRSENESPVLKIACQAFEELTCGRYAGLKPEFDDKGRSKLFGIAASAQDEENLVPVDAMSLGTADALYLAMRLASLEHQLSAGHAIPVVIDDCLIQLDDQRTVAAMKRFSRLSERTQVILFTHHQHLIELAQSALEPDHYHLHRLAR</sequence>